<proteinExistence type="predicted"/>
<evidence type="ECO:0000313" key="2">
    <source>
        <dbReference type="Proteomes" id="UP000324222"/>
    </source>
</evidence>
<organism evidence="1 2">
    <name type="scientific">Portunus trituberculatus</name>
    <name type="common">Swimming crab</name>
    <name type="synonym">Neptunus trituberculatus</name>
    <dbReference type="NCBI Taxonomy" id="210409"/>
    <lineage>
        <taxon>Eukaryota</taxon>
        <taxon>Metazoa</taxon>
        <taxon>Ecdysozoa</taxon>
        <taxon>Arthropoda</taxon>
        <taxon>Crustacea</taxon>
        <taxon>Multicrustacea</taxon>
        <taxon>Malacostraca</taxon>
        <taxon>Eumalacostraca</taxon>
        <taxon>Eucarida</taxon>
        <taxon>Decapoda</taxon>
        <taxon>Pleocyemata</taxon>
        <taxon>Brachyura</taxon>
        <taxon>Eubrachyura</taxon>
        <taxon>Portunoidea</taxon>
        <taxon>Portunidae</taxon>
        <taxon>Portuninae</taxon>
        <taxon>Portunus</taxon>
    </lineage>
</organism>
<dbReference type="EMBL" id="VSRR010000435">
    <property type="protein sequence ID" value="MPC15541.1"/>
    <property type="molecule type" value="Genomic_DNA"/>
</dbReference>
<keyword evidence="2" id="KW-1185">Reference proteome</keyword>
<dbReference type="AlphaFoldDB" id="A0A5B7D2V5"/>
<name>A0A5B7D2V5_PORTR</name>
<protein>
    <submittedName>
        <fullName evidence="1">Uncharacterized protein</fullName>
    </submittedName>
</protein>
<sequence>MRIEKGGNKKAATVSCLRLLCFGGEKKMRFSRGEVVFHRLKVRSKTVNVAEVNEEKVEGGVWHFGSLPEEQSDLGTFLVPSPEEDSEAGLGVAIFQF</sequence>
<comment type="caution">
    <text evidence="1">The sequence shown here is derived from an EMBL/GenBank/DDBJ whole genome shotgun (WGS) entry which is preliminary data.</text>
</comment>
<evidence type="ECO:0000313" key="1">
    <source>
        <dbReference type="EMBL" id="MPC15541.1"/>
    </source>
</evidence>
<reference evidence="1 2" key="1">
    <citation type="submission" date="2019-05" db="EMBL/GenBank/DDBJ databases">
        <title>Another draft genome of Portunus trituberculatus and its Hox gene families provides insights of decapod evolution.</title>
        <authorList>
            <person name="Jeong J.-H."/>
            <person name="Song I."/>
            <person name="Kim S."/>
            <person name="Choi T."/>
            <person name="Kim D."/>
            <person name="Ryu S."/>
            <person name="Kim W."/>
        </authorList>
    </citation>
    <scope>NUCLEOTIDE SEQUENCE [LARGE SCALE GENOMIC DNA]</scope>
    <source>
        <tissue evidence="1">Muscle</tissue>
    </source>
</reference>
<dbReference type="Proteomes" id="UP000324222">
    <property type="component" value="Unassembled WGS sequence"/>
</dbReference>
<gene>
    <name evidence="1" type="ORF">E2C01_008337</name>
</gene>
<accession>A0A5B7D2V5</accession>